<dbReference type="SMART" id="SM00014">
    <property type="entry name" value="acidPPc"/>
    <property type="match status" value="1"/>
</dbReference>
<keyword evidence="5 6" id="KW-0472">Membrane</keyword>
<feature type="transmembrane region" description="Helical" evidence="6">
    <location>
        <begin position="39"/>
        <end position="58"/>
    </location>
</feature>
<dbReference type="InterPro" id="IPR036938">
    <property type="entry name" value="PAP2/HPO_sf"/>
</dbReference>
<keyword evidence="4 6" id="KW-1133">Transmembrane helix</keyword>
<evidence type="ECO:0000256" key="6">
    <source>
        <dbReference type="SAM" id="Phobius"/>
    </source>
</evidence>
<dbReference type="Pfam" id="PF01569">
    <property type="entry name" value="PAP2"/>
    <property type="match status" value="1"/>
</dbReference>
<comment type="subcellular location">
    <subcellularLocation>
        <location evidence="1">Membrane</location>
        <topology evidence="1">Multi-pass membrane protein</topology>
    </subcellularLocation>
</comment>
<protein>
    <recommendedName>
        <fullName evidence="7">Phosphatidic acid phosphatase type 2/haloperoxidase domain-containing protein</fullName>
    </recommendedName>
</protein>
<accession>A0ABR2VS71</accession>
<dbReference type="InterPro" id="IPR043216">
    <property type="entry name" value="PAP-like"/>
</dbReference>
<dbReference type="InterPro" id="IPR000326">
    <property type="entry name" value="PAP2/HPO"/>
</dbReference>
<comment type="caution">
    <text evidence="8">The sequence shown here is derived from an EMBL/GenBank/DDBJ whole genome shotgun (WGS) entry which is preliminary data.</text>
</comment>
<evidence type="ECO:0000256" key="1">
    <source>
        <dbReference type="ARBA" id="ARBA00004141"/>
    </source>
</evidence>
<proteinExistence type="inferred from homology"/>
<dbReference type="PANTHER" id="PTHR10165:SF35">
    <property type="entry name" value="RE23632P"/>
    <property type="match status" value="1"/>
</dbReference>
<evidence type="ECO:0000256" key="5">
    <source>
        <dbReference type="ARBA" id="ARBA00023136"/>
    </source>
</evidence>
<feature type="transmembrane region" description="Helical" evidence="6">
    <location>
        <begin position="107"/>
        <end position="125"/>
    </location>
</feature>
<evidence type="ECO:0000256" key="3">
    <source>
        <dbReference type="ARBA" id="ARBA00022692"/>
    </source>
</evidence>
<dbReference type="CDD" id="cd03390">
    <property type="entry name" value="PAP2_containing_1_like"/>
    <property type="match status" value="1"/>
</dbReference>
<feature type="transmembrane region" description="Helical" evidence="6">
    <location>
        <begin position="12"/>
        <end position="30"/>
    </location>
</feature>
<dbReference type="SUPFAM" id="SSF48317">
    <property type="entry name" value="Acid phosphatase/Vanadium-dependent haloperoxidase"/>
    <property type="match status" value="1"/>
</dbReference>
<comment type="similarity">
    <text evidence="2">Belongs to the PA-phosphatase related phosphoesterase family.</text>
</comment>
<dbReference type="PANTHER" id="PTHR10165">
    <property type="entry name" value="LIPID PHOSPHATE PHOSPHATASE"/>
    <property type="match status" value="1"/>
</dbReference>
<feature type="domain" description="Phosphatidic acid phosphatase type 2/haloperoxidase" evidence="7">
    <location>
        <begin position="42"/>
        <end position="183"/>
    </location>
</feature>
<evidence type="ECO:0000256" key="2">
    <source>
        <dbReference type="ARBA" id="ARBA00008816"/>
    </source>
</evidence>
<reference evidence="8 9" key="1">
    <citation type="submission" date="2023-04" db="EMBL/GenBank/DDBJ databases">
        <title>Genome of Basidiobolus ranarum AG-B5.</title>
        <authorList>
            <person name="Stajich J.E."/>
            <person name="Carter-House D."/>
            <person name="Gryganskyi A."/>
        </authorList>
    </citation>
    <scope>NUCLEOTIDE SEQUENCE [LARGE SCALE GENOMIC DNA]</scope>
    <source>
        <strain evidence="8 9">AG-B5</strain>
    </source>
</reference>
<name>A0ABR2VS71_9FUNG</name>
<dbReference type="EMBL" id="JASJQH010008113">
    <property type="protein sequence ID" value="KAK9695142.1"/>
    <property type="molecule type" value="Genomic_DNA"/>
</dbReference>
<organism evidence="8 9">
    <name type="scientific">Basidiobolus ranarum</name>
    <dbReference type="NCBI Taxonomy" id="34480"/>
    <lineage>
        <taxon>Eukaryota</taxon>
        <taxon>Fungi</taxon>
        <taxon>Fungi incertae sedis</taxon>
        <taxon>Zoopagomycota</taxon>
        <taxon>Entomophthoromycotina</taxon>
        <taxon>Basidiobolomycetes</taxon>
        <taxon>Basidiobolales</taxon>
        <taxon>Basidiobolaceae</taxon>
        <taxon>Basidiobolus</taxon>
    </lineage>
</organism>
<dbReference type="Proteomes" id="UP001479436">
    <property type="component" value="Unassembled WGS sequence"/>
</dbReference>
<evidence type="ECO:0000259" key="7">
    <source>
        <dbReference type="SMART" id="SM00014"/>
    </source>
</evidence>
<sequence length="225" mass="24821">MGLYLPGSCLYVVLSFLVPLLVMSAISLGIRRSSYDCHCAWLGLSFSMSLTLMITHILKTTVGRLRPDFLDRCQPDNEVALVGLIGVNACTQANNKLLLDGMKSFPSGHTSLSFAGLAFLTFYLAGKLHLFDRHGHIYKSFVCSAPLIGATLVGVSRICNYRHHWEDVLVGSLIDSLECDRPYSSRLISSHDPSLHHSILQMTEQDDAEIPRLQQLTLSTVSIIA</sequence>
<dbReference type="Gene3D" id="1.20.144.10">
    <property type="entry name" value="Phosphatidic acid phosphatase type 2/haloperoxidase"/>
    <property type="match status" value="1"/>
</dbReference>
<gene>
    <name evidence="8" type="ORF">K7432_013114</name>
</gene>
<keyword evidence="9" id="KW-1185">Reference proteome</keyword>
<evidence type="ECO:0000256" key="4">
    <source>
        <dbReference type="ARBA" id="ARBA00022989"/>
    </source>
</evidence>
<evidence type="ECO:0000313" key="8">
    <source>
        <dbReference type="EMBL" id="KAK9695142.1"/>
    </source>
</evidence>
<keyword evidence="3 6" id="KW-0812">Transmembrane</keyword>
<evidence type="ECO:0000313" key="9">
    <source>
        <dbReference type="Proteomes" id="UP001479436"/>
    </source>
</evidence>